<dbReference type="InterPro" id="IPR010910">
    <property type="entry name" value="Nitrate/nitrite_sensing_bac"/>
</dbReference>
<dbReference type="SUPFAM" id="SSF58104">
    <property type="entry name" value="Methyl-accepting chemotaxis protein (MCP) signaling domain"/>
    <property type="match status" value="1"/>
</dbReference>
<dbReference type="Gene3D" id="1.10.287.950">
    <property type="entry name" value="Methyl-accepting chemotaxis protein"/>
    <property type="match status" value="1"/>
</dbReference>
<organism evidence="7 8">
    <name type="scientific">Paramagnetospirillum kuznetsovii</name>
    <dbReference type="NCBI Taxonomy" id="2053833"/>
    <lineage>
        <taxon>Bacteria</taxon>
        <taxon>Pseudomonadati</taxon>
        <taxon>Pseudomonadota</taxon>
        <taxon>Alphaproteobacteria</taxon>
        <taxon>Rhodospirillales</taxon>
        <taxon>Magnetospirillaceae</taxon>
        <taxon>Paramagnetospirillum</taxon>
    </lineage>
</organism>
<feature type="domain" description="NIT" evidence="6">
    <location>
        <begin position="53"/>
        <end position="304"/>
    </location>
</feature>
<evidence type="ECO:0000256" key="1">
    <source>
        <dbReference type="ARBA" id="ARBA00023224"/>
    </source>
</evidence>
<protein>
    <submittedName>
        <fullName evidence="7">Methyl-accepting chemotaxis protein</fullName>
    </submittedName>
</protein>
<dbReference type="GO" id="GO:0007165">
    <property type="term" value="P:signal transduction"/>
    <property type="evidence" value="ECO:0007669"/>
    <property type="project" value="UniProtKB-KW"/>
</dbReference>
<dbReference type="PANTHER" id="PTHR32089">
    <property type="entry name" value="METHYL-ACCEPTING CHEMOTAXIS PROTEIN MCPB"/>
    <property type="match status" value="1"/>
</dbReference>
<evidence type="ECO:0000313" key="8">
    <source>
        <dbReference type="Proteomes" id="UP000251075"/>
    </source>
</evidence>
<proteinExistence type="inferred from homology"/>
<dbReference type="OrthoDB" id="2489132at2"/>
<dbReference type="PROSITE" id="PS50111">
    <property type="entry name" value="CHEMOTAXIS_TRANSDUC_2"/>
    <property type="match status" value="1"/>
</dbReference>
<dbReference type="EMBL" id="PGTO01000037">
    <property type="protein sequence ID" value="RAU20098.1"/>
    <property type="molecule type" value="Genomic_DNA"/>
</dbReference>
<evidence type="ECO:0000259" key="5">
    <source>
        <dbReference type="PROSITE" id="PS50885"/>
    </source>
</evidence>
<dbReference type="PROSITE" id="PS50885">
    <property type="entry name" value="HAMP"/>
    <property type="match status" value="1"/>
</dbReference>
<dbReference type="InterPro" id="IPR004089">
    <property type="entry name" value="MCPsignal_dom"/>
</dbReference>
<feature type="domain" description="Methyl-accepting transducer" evidence="4">
    <location>
        <begin position="421"/>
        <end position="643"/>
    </location>
</feature>
<accession>A0A364NSP5</accession>
<evidence type="ECO:0000313" key="7">
    <source>
        <dbReference type="EMBL" id="RAU20098.1"/>
    </source>
</evidence>
<dbReference type="Gene3D" id="6.10.340.10">
    <property type="match status" value="1"/>
</dbReference>
<comment type="similarity">
    <text evidence="2">Belongs to the methyl-accepting chemotaxis (MCP) protein family.</text>
</comment>
<dbReference type="InterPro" id="IPR013587">
    <property type="entry name" value="Nitrate/nitrite_sensing"/>
</dbReference>
<dbReference type="Pfam" id="PF00015">
    <property type="entry name" value="MCPsignal"/>
    <property type="match status" value="1"/>
</dbReference>
<name>A0A364NSP5_9PROT</name>
<dbReference type="GO" id="GO:0016020">
    <property type="term" value="C:membrane"/>
    <property type="evidence" value="ECO:0007669"/>
    <property type="project" value="InterPro"/>
</dbReference>
<dbReference type="InterPro" id="IPR003660">
    <property type="entry name" value="HAMP_dom"/>
</dbReference>
<evidence type="ECO:0000256" key="3">
    <source>
        <dbReference type="PROSITE-ProRule" id="PRU00284"/>
    </source>
</evidence>
<keyword evidence="1 3" id="KW-0807">Transducer</keyword>
<dbReference type="Proteomes" id="UP000251075">
    <property type="component" value="Unassembled WGS sequence"/>
</dbReference>
<evidence type="ECO:0000259" key="4">
    <source>
        <dbReference type="PROSITE" id="PS50111"/>
    </source>
</evidence>
<sequence length="684" mass="72121">MRFLAGIRISMKVLLSFLFPVILIVSLAATLITEKAHVVSETSALARIAPLTANISAVVHEVQKERGATAVFIGSKGTKFRDEMLAQRKLTDEARQRLEASVHSMDLSELGASFPPTVDSARKQLLALISSRSDVDSLSIDSKTSITNFTKTIRLQLDVVDHIAVLSNDASVGRMVAAYLKLMEGKEKAGQERAIGAGAFAAGKFDAETLRRYVTVIAEQGVFFNEFLAHASPSQAEFFRSTLNDDATRTVERMRKVGIDSVTTGTVEDVTGPAWFASATARINLLKKVEDRMANDVLAQSATVEAGARAILWTTTIAVLAGLTLAGAVAVTVVRQMTSAIGSMVTIMERLAVSDFDVTVVGTERGDEMGGMARSVQVFKDEMMRGRELSERQLAEARNREQRAATIEALVTRFQSSALAMVQSVSSAASQLQGTASSMSHSANDTNQRACVVASATELASANVQTVASAAEELTSSIQEIGRQVQRSSEISGNAVVEAGEAQDTVAGLATMVSKIGDVVVLINDIAAQTNLLALNATIEAARAGEAGKGFAVVANEVKHLANQTGKATDEIAQQIAAVQQQTNKVVQVIGGIVGIIREVGEITSGIAAAVEEQSAATQEIARSVEQAASGTTEVSANVGGVQEAAEKTGSAADQVLEASKCMGDEAVRLRSTIDGFLGEIRAC</sequence>
<dbReference type="AlphaFoldDB" id="A0A364NSP5"/>
<feature type="domain" description="HAMP" evidence="5">
    <location>
        <begin position="335"/>
        <end position="388"/>
    </location>
</feature>
<dbReference type="PANTHER" id="PTHR32089:SF112">
    <property type="entry name" value="LYSOZYME-LIKE PROTEIN-RELATED"/>
    <property type="match status" value="1"/>
</dbReference>
<reference evidence="7 8" key="1">
    <citation type="submission" date="2017-11" db="EMBL/GenBank/DDBJ databases">
        <title>Draft genome sequence of magnetotactic bacterium Magnetospirillum kuznetsovii LBB-42.</title>
        <authorList>
            <person name="Grouzdev D.S."/>
            <person name="Rysina M.S."/>
            <person name="Baslerov R.V."/>
            <person name="Koziaeva V."/>
        </authorList>
    </citation>
    <scope>NUCLEOTIDE SEQUENCE [LARGE SCALE GENOMIC DNA]</scope>
    <source>
        <strain evidence="7 8">LBB-42</strain>
    </source>
</reference>
<gene>
    <name evidence="7" type="ORF">CU669_20170</name>
</gene>
<comment type="caution">
    <text evidence="7">The sequence shown here is derived from an EMBL/GenBank/DDBJ whole genome shotgun (WGS) entry which is preliminary data.</text>
</comment>
<evidence type="ECO:0000256" key="2">
    <source>
        <dbReference type="ARBA" id="ARBA00029447"/>
    </source>
</evidence>
<dbReference type="SMART" id="SM00283">
    <property type="entry name" value="MA"/>
    <property type="match status" value="1"/>
</dbReference>
<dbReference type="Pfam" id="PF08376">
    <property type="entry name" value="NIT"/>
    <property type="match status" value="1"/>
</dbReference>
<evidence type="ECO:0000259" key="6">
    <source>
        <dbReference type="PROSITE" id="PS50906"/>
    </source>
</evidence>
<keyword evidence="8" id="KW-1185">Reference proteome</keyword>
<dbReference type="PROSITE" id="PS50906">
    <property type="entry name" value="NIT"/>
    <property type="match status" value="1"/>
</dbReference>